<dbReference type="Proteomes" id="UP000070612">
    <property type="component" value="Unassembled WGS sequence"/>
</dbReference>
<evidence type="ECO:0000313" key="2">
    <source>
        <dbReference type="Proteomes" id="UP000070612"/>
    </source>
</evidence>
<accession>A0A132PK84</accession>
<dbReference type="AlphaFoldDB" id="A0A132PK84"/>
<keyword evidence="2" id="KW-1185">Reference proteome</keyword>
<protein>
    <submittedName>
        <fullName evidence="1">Uncharacterized protein</fullName>
    </submittedName>
</protein>
<name>A0A132PK84_9MYCO</name>
<gene>
    <name evidence="1" type="ORF">AFM11_19080</name>
</gene>
<sequence length="79" mass="8834">MAAAAYLVLRASMRDHNAAHDALHPTNHRRTHAALGEFDRELPFASGQRTVKSDQGGFDSVHQVSEHADALRPWWHLPV</sequence>
<dbReference type="EMBL" id="LGTW01000012">
    <property type="protein sequence ID" value="KWX22607.1"/>
    <property type="molecule type" value="Genomic_DNA"/>
</dbReference>
<reference evidence="1 2" key="1">
    <citation type="submission" date="2015-07" db="EMBL/GenBank/DDBJ databases">
        <title>A draft genome sequence of Mycobacterium wolinskyi.</title>
        <authorList>
            <person name="de Man T.J."/>
            <person name="Perry K.A."/>
            <person name="Coulliette A.D."/>
            <person name="Jensen B."/>
            <person name="Toney N.C."/>
            <person name="Limbago B.M."/>
            <person name="Noble-Wang J."/>
        </authorList>
    </citation>
    <scope>NUCLEOTIDE SEQUENCE [LARGE SCALE GENOMIC DNA]</scope>
    <source>
        <strain evidence="1 2">CDC_01</strain>
    </source>
</reference>
<proteinExistence type="predicted"/>
<organism evidence="1 2">
    <name type="scientific">Mycolicibacterium wolinskyi</name>
    <dbReference type="NCBI Taxonomy" id="59750"/>
    <lineage>
        <taxon>Bacteria</taxon>
        <taxon>Bacillati</taxon>
        <taxon>Actinomycetota</taxon>
        <taxon>Actinomycetes</taxon>
        <taxon>Mycobacteriales</taxon>
        <taxon>Mycobacteriaceae</taxon>
        <taxon>Mycolicibacterium</taxon>
    </lineage>
</organism>
<evidence type="ECO:0000313" key="1">
    <source>
        <dbReference type="EMBL" id="KWX22607.1"/>
    </source>
</evidence>
<comment type="caution">
    <text evidence="1">The sequence shown here is derived from an EMBL/GenBank/DDBJ whole genome shotgun (WGS) entry which is preliminary data.</text>
</comment>